<dbReference type="SMART" id="SM00858">
    <property type="entry name" value="SAF"/>
    <property type="match status" value="1"/>
</dbReference>
<keyword evidence="4" id="KW-1133">Transmembrane helix</keyword>
<dbReference type="CDD" id="cd11614">
    <property type="entry name" value="SAF_CpaB_FlgA_like"/>
    <property type="match status" value="1"/>
</dbReference>
<evidence type="ECO:0000259" key="5">
    <source>
        <dbReference type="SMART" id="SM00858"/>
    </source>
</evidence>
<dbReference type="Pfam" id="PF13144">
    <property type="entry name" value="ChapFlgA"/>
    <property type="match status" value="1"/>
</dbReference>
<dbReference type="InterPro" id="IPR039246">
    <property type="entry name" value="Flagellar_FlgA"/>
</dbReference>
<keyword evidence="3" id="KW-0574">Periplasm</keyword>
<reference evidence="6 7" key="1">
    <citation type="submission" date="2019-06" db="EMBL/GenBank/DDBJ databases">
        <title>Desulfobotulus mexicanus sp. nov., a novel sulfate-reducing bacterium isolated from the sediment of an alkaline crater lake in Mexico.</title>
        <authorList>
            <person name="Hirschler-Rea A."/>
        </authorList>
    </citation>
    <scope>NUCLEOTIDE SEQUENCE [LARGE SCALE GENOMIC DNA]</scope>
    <source>
        <strain evidence="6 7">PAR22N</strain>
    </source>
</reference>
<keyword evidence="4" id="KW-0472">Membrane</keyword>
<evidence type="ECO:0000256" key="1">
    <source>
        <dbReference type="ARBA" id="ARBA00004418"/>
    </source>
</evidence>
<gene>
    <name evidence="6" type="primary">flgA</name>
    <name evidence="6" type="ORF">FIM25_01630</name>
</gene>
<proteinExistence type="predicted"/>
<evidence type="ECO:0000256" key="3">
    <source>
        <dbReference type="ARBA" id="ARBA00022764"/>
    </source>
</evidence>
<comment type="subcellular location">
    <subcellularLocation>
        <location evidence="1">Periplasm</location>
    </subcellularLocation>
</comment>
<sequence>MKPTPRVCRRPMPCWDWQTASSVRGEIMKRIVRISGWILFWLIMGSAVSSSASVRVVLPESVRVTGDEILLGEVARIEGTSKLDKLVLGRSPRPGHSLSLPGSRIRILILREFPDAEHEIPGVLRVERPGQSISEERVKVLLQSSMRKRYPGASIEIRDLRLQGQDTFALGRLTLGALEFSGTGSRIRGQFPVFVDGQSMGNLRFAAQVDRMGSVAVAVRTMERDAVIGPDDLRMERRNLSELRDDVVLDAEAVYGMAVRLRISAGDALRADRLMVPPLVRRGDRVRMVVQSETLMVHTAGQALRDGGMGERIPVENLRTGKVVQGEVTAAGQVRLAF</sequence>
<feature type="transmembrane region" description="Helical" evidence="4">
    <location>
        <begin position="37"/>
        <end position="58"/>
    </location>
</feature>
<dbReference type="InterPro" id="IPR017585">
    <property type="entry name" value="SAF_FlgA"/>
</dbReference>
<dbReference type="NCBIfam" id="TIGR03170">
    <property type="entry name" value="flgA_cterm"/>
    <property type="match status" value="1"/>
</dbReference>
<accession>A0A5Q4VH85</accession>
<dbReference type="EMBL" id="VDMB01000001">
    <property type="protein sequence ID" value="TYT76278.1"/>
    <property type="molecule type" value="Genomic_DNA"/>
</dbReference>
<keyword evidence="7" id="KW-1185">Reference proteome</keyword>
<evidence type="ECO:0000313" key="7">
    <source>
        <dbReference type="Proteomes" id="UP000321899"/>
    </source>
</evidence>
<evidence type="ECO:0000313" key="6">
    <source>
        <dbReference type="EMBL" id="TYT76278.1"/>
    </source>
</evidence>
<keyword evidence="6" id="KW-0969">Cilium</keyword>
<organism evidence="6 7">
    <name type="scientific">Desulfobotulus mexicanus</name>
    <dbReference type="NCBI Taxonomy" id="2586642"/>
    <lineage>
        <taxon>Bacteria</taxon>
        <taxon>Pseudomonadati</taxon>
        <taxon>Thermodesulfobacteriota</taxon>
        <taxon>Desulfobacteria</taxon>
        <taxon>Desulfobacterales</taxon>
        <taxon>Desulfobacteraceae</taxon>
        <taxon>Desulfobotulus</taxon>
    </lineage>
</organism>
<keyword evidence="6" id="KW-0282">Flagellum</keyword>
<keyword evidence="2" id="KW-0732">Signal</keyword>
<name>A0A5Q4VH85_9BACT</name>
<dbReference type="PANTHER" id="PTHR36307:SF1">
    <property type="entry name" value="FLAGELLA BASAL BODY P-RING FORMATION PROTEIN FLGA"/>
    <property type="match status" value="1"/>
</dbReference>
<keyword evidence="4" id="KW-0812">Transmembrane</keyword>
<dbReference type="GO" id="GO:0044780">
    <property type="term" value="P:bacterial-type flagellum assembly"/>
    <property type="evidence" value="ECO:0007669"/>
    <property type="project" value="InterPro"/>
</dbReference>
<keyword evidence="6" id="KW-0966">Cell projection</keyword>
<dbReference type="PANTHER" id="PTHR36307">
    <property type="entry name" value="FLAGELLA BASAL BODY P-RING FORMATION PROTEIN FLGA"/>
    <property type="match status" value="1"/>
</dbReference>
<dbReference type="GO" id="GO:0042597">
    <property type="term" value="C:periplasmic space"/>
    <property type="evidence" value="ECO:0007669"/>
    <property type="project" value="UniProtKB-SubCell"/>
</dbReference>
<dbReference type="Gene3D" id="2.30.30.760">
    <property type="match status" value="1"/>
</dbReference>
<feature type="domain" description="SAF" evidence="5">
    <location>
        <begin position="213"/>
        <end position="275"/>
    </location>
</feature>
<protein>
    <submittedName>
        <fullName evidence="6">Flagellar basal body P-ring formation protein FlgA</fullName>
    </submittedName>
</protein>
<dbReference type="OrthoDB" id="5416995at2"/>
<dbReference type="AlphaFoldDB" id="A0A5Q4VH85"/>
<dbReference type="InterPro" id="IPR013974">
    <property type="entry name" value="SAF"/>
</dbReference>
<comment type="caution">
    <text evidence="6">The sequence shown here is derived from an EMBL/GenBank/DDBJ whole genome shotgun (WGS) entry which is preliminary data.</text>
</comment>
<evidence type="ECO:0000256" key="4">
    <source>
        <dbReference type="SAM" id="Phobius"/>
    </source>
</evidence>
<dbReference type="Gene3D" id="3.90.1210.10">
    <property type="entry name" value="Antifreeze-like/N-acetylneuraminic acid synthase C-terminal domain"/>
    <property type="match status" value="1"/>
</dbReference>
<dbReference type="Proteomes" id="UP000321899">
    <property type="component" value="Unassembled WGS sequence"/>
</dbReference>
<evidence type="ECO:0000256" key="2">
    <source>
        <dbReference type="ARBA" id="ARBA00022729"/>
    </source>
</evidence>